<dbReference type="PANTHER" id="PTHR42756">
    <property type="entry name" value="TRANSCRIPTIONAL REGULATOR, MARR"/>
    <property type="match status" value="1"/>
</dbReference>
<evidence type="ECO:0000256" key="4">
    <source>
        <dbReference type="ARBA" id="ARBA00023125"/>
    </source>
</evidence>
<evidence type="ECO:0000256" key="1">
    <source>
        <dbReference type="ARBA" id="ARBA00004496"/>
    </source>
</evidence>
<evidence type="ECO:0000256" key="6">
    <source>
        <dbReference type="ARBA" id="ARBA00046337"/>
    </source>
</evidence>
<reference evidence="10 11" key="1">
    <citation type="submission" date="2016-12" db="EMBL/GenBank/DDBJ databases">
        <authorList>
            <person name="Song W.-J."/>
            <person name="Kurnit D.M."/>
        </authorList>
    </citation>
    <scope>NUCLEOTIDE SEQUENCE [LARGE SCALE GENOMIC DNA]</scope>
    <source>
        <strain evidence="10 11">CGB1038-1_S1</strain>
    </source>
</reference>
<dbReference type="AlphaFoldDB" id="A0A1V2UKY7"/>
<dbReference type="PANTHER" id="PTHR42756:SF1">
    <property type="entry name" value="TRANSCRIPTIONAL REPRESSOR OF EMRAB OPERON"/>
    <property type="match status" value="1"/>
</dbReference>
<evidence type="ECO:0000256" key="5">
    <source>
        <dbReference type="ARBA" id="ARBA00023163"/>
    </source>
</evidence>
<evidence type="ECO:0000313" key="11">
    <source>
        <dbReference type="Proteomes" id="UP000189299"/>
    </source>
</evidence>
<dbReference type="Pfam" id="PF22381">
    <property type="entry name" value="Staph_reg_Sar_Rot"/>
    <property type="match status" value="1"/>
</dbReference>
<dbReference type="FunFam" id="1.10.10.10:FF:000163">
    <property type="entry name" value="MarR family transcriptional regulator"/>
    <property type="match status" value="1"/>
</dbReference>
<keyword evidence="5" id="KW-0804">Transcription</keyword>
<dbReference type="Proteomes" id="UP000189299">
    <property type="component" value="Unassembled WGS sequence"/>
</dbReference>
<dbReference type="RefSeq" id="WP_062805209.1">
    <property type="nucleotide sequence ID" value="NZ_CABMMO010000003.1"/>
</dbReference>
<dbReference type="OrthoDB" id="9806864at2"/>
<evidence type="ECO:0000256" key="2">
    <source>
        <dbReference type="ARBA" id="ARBA00022490"/>
    </source>
</evidence>
<name>A0A1V2UKY7_ENTMU</name>
<dbReference type="STRING" id="53346.A5802_001076"/>
<evidence type="ECO:0000313" key="10">
    <source>
        <dbReference type="EMBL" id="ONN44017.1"/>
    </source>
</evidence>
<dbReference type="GO" id="GO:0003700">
    <property type="term" value="F:DNA-binding transcription factor activity"/>
    <property type="evidence" value="ECO:0007669"/>
    <property type="project" value="InterPro"/>
</dbReference>
<accession>A0A1V2UKY7</accession>
<proteinExistence type="inferred from homology"/>
<dbReference type="PROSITE" id="PS50995">
    <property type="entry name" value="HTH_MARR_2"/>
    <property type="match status" value="1"/>
</dbReference>
<dbReference type="Gene3D" id="1.10.10.10">
    <property type="entry name" value="Winged helix-like DNA-binding domain superfamily/Winged helix DNA-binding domain"/>
    <property type="match status" value="1"/>
</dbReference>
<evidence type="ECO:0000256" key="7">
    <source>
        <dbReference type="ARBA" id="ARBA00047188"/>
    </source>
</evidence>
<comment type="subcellular location">
    <subcellularLocation>
        <location evidence="1">Cytoplasm</location>
    </subcellularLocation>
</comment>
<sequence>MEELLLKNQLCFPLYATSKEITRYYTPLLRSLDLTYTQYLVLLVLWERKQITMKELGKILCLDSGTLTPVIKKLTSKQYITRKRDDSDERVSILSLTEQGLLLQEQAKDIPEKILDFLPLDEEELSMLLYLTKKMLKNFNKEQHAR</sequence>
<dbReference type="InterPro" id="IPR036390">
    <property type="entry name" value="WH_DNA-bd_sf"/>
</dbReference>
<gene>
    <name evidence="10" type="ORF">BTN92_04045</name>
</gene>
<comment type="similarity">
    <text evidence="6">Belongs to the SarZ family.</text>
</comment>
<dbReference type="InterPro" id="IPR036388">
    <property type="entry name" value="WH-like_DNA-bd_sf"/>
</dbReference>
<organism evidence="10 11">
    <name type="scientific">Enterococcus mundtii</name>
    <dbReference type="NCBI Taxonomy" id="53346"/>
    <lineage>
        <taxon>Bacteria</taxon>
        <taxon>Bacillati</taxon>
        <taxon>Bacillota</taxon>
        <taxon>Bacilli</taxon>
        <taxon>Lactobacillales</taxon>
        <taxon>Enterococcaceae</taxon>
        <taxon>Enterococcus</taxon>
    </lineage>
</organism>
<dbReference type="InterPro" id="IPR055166">
    <property type="entry name" value="Transc_reg_Sar_Rot_HTH"/>
</dbReference>
<protein>
    <recommendedName>
        <fullName evidence="7">HTH-type transcriptional regulator SarZ</fullName>
    </recommendedName>
    <alternativeName>
        <fullName evidence="8">Staphylococcal accessory regulator Z</fullName>
    </alternativeName>
</protein>
<dbReference type="SMART" id="SM00347">
    <property type="entry name" value="HTH_MARR"/>
    <property type="match status" value="1"/>
</dbReference>
<feature type="domain" description="HTH marR-type" evidence="9">
    <location>
        <begin position="7"/>
        <end position="137"/>
    </location>
</feature>
<keyword evidence="2" id="KW-0963">Cytoplasm</keyword>
<dbReference type="PRINTS" id="PR00598">
    <property type="entry name" value="HTHMARR"/>
</dbReference>
<comment type="caution">
    <text evidence="10">The sequence shown here is derived from an EMBL/GenBank/DDBJ whole genome shotgun (WGS) entry which is preliminary data.</text>
</comment>
<evidence type="ECO:0000256" key="8">
    <source>
        <dbReference type="ARBA" id="ARBA00047207"/>
    </source>
</evidence>
<dbReference type="EMBL" id="MSTR01000003">
    <property type="protein sequence ID" value="ONN44017.1"/>
    <property type="molecule type" value="Genomic_DNA"/>
</dbReference>
<dbReference type="SUPFAM" id="SSF46785">
    <property type="entry name" value="Winged helix' DNA-binding domain"/>
    <property type="match status" value="1"/>
</dbReference>
<dbReference type="InterPro" id="IPR000835">
    <property type="entry name" value="HTH_MarR-typ"/>
</dbReference>
<evidence type="ECO:0000256" key="3">
    <source>
        <dbReference type="ARBA" id="ARBA00023015"/>
    </source>
</evidence>
<dbReference type="GO" id="GO:0003677">
    <property type="term" value="F:DNA binding"/>
    <property type="evidence" value="ECO:0007669"/>
    <property type="project" value="UniProtKB-KW"/>
</dbReference>
<dbReference type="GO" id="GO:0005737">
    <property type="term" value="C:cytoplasm"/>
    <property type="evidence" value="ECO:0007669"/>
    <property type="project" value="UniProtKB-SubCell"/>
</dbReference>
<evidence type="ECO:0000259" key="9">
    <source>
        <dbReference type="PROSITE" id="PS50995"/>
    </source>
</evidence>
<keyword evidence="4" id="KW-0238">DNA-binding</keyword>
<keyword evidence="3" id="KW-0805">Transcription regulation</keyword>